<dbReference type="Proteomes" id="UP001244011">
    <property type="component" value="Unassembled WGS sequence"/>
</dbReference>
<feature type="region of interest" description="Disordered" evidence="3">
    <location>
        <begin position="146"/>
        <end position="217"/>
    </location>
</feature>
<reference evidence="4" key="1">
    <citation type="submission" date="2023-06" db="EMBL/GenBank/DDBJ databases">
        <title>Genome-scale phylogeny and comparative genomics of the fungal order Sordariales.</title>
        <authorList>
            <consortium name="Lawrence Berkeley National Laboratory"/>
            <person name="Hensen N."/>
            <person name="Bonometti L."/>
            <person name="Westerberg I."/>
            <person name="Brannstrom I.O."/>
            <person name="Guillou S."/>
            <person name="Cros-Aarteil S."/>
            <person name="Calhoun S."/>
            <person name="Haridas S."/>
            <person name="Kuo A."/>
            <person name="Mondo S."/>
            <person name="Pangilinan J."/>
            <person name="Riley R."/>
            <person name="Labutti K."/>
            <person name="Andreopoulos B."/>
            <person name="Lipzen A."/>
            <person name="Chen C."/>
            <person name="Yanf M."/>
            <person name="Daum C."/>
            <person name="Ng V."/>
            <person name="Clum A."/>
            <person name="Steindorff A."/>
            <person name="Ohm R."/>
            <person name="Martin F."/>
            <person name="Silar P."/>
            <person name="Natvig D."/>
            <person name="Lalanne C."/>
            <person name="Gautier V."/>
            <person name="Ament-Velasquez S.L."/>
            <person name="Kruys A."/>
            <person name="Hutchinson M.I."/>
            <person name="Powell A.J."/>
            <person name="Barry K."/>
            <person name="Miller A.N."/>
            <person name="Grigoriev I.V."/>
            <person name="Debuchy R."/>
            <person name="Gladieux P."/>
            <person name="Thoren M.H."/>
            <person name="Johannesson H."/>
        </authorList>
    </citation>
    <scope>NUCLEOTIDE SEQUENCE</scope>
    <source>
        <strain evidence="4">8032-3</strain>
    </source>
</reference>
<keyword evidence="1 2" id="KW-0175">Coiled coil</keyword>
<feature type="compositionally biased region" description="Basic and acidic residues" evidence="3">
    <location>
        <begin position="304"/>
        <end position="318"/>
    </location>
</feature>
<sequence length="710" mass="80734">MPLAARWDPAEVFGLRNPAVKEWTCKGLHLGHGLRCDRLFTTHDTSQIQKTMANMVAISPRRAYATPSQIKELAYLTFCSLHRNQIEDVRRVWAEGFLFPQSTSSTRIPRLRLRISALNRPKSAAEEDAVRLIQREEWALNMPDTHVARKHDESPNPDTLEAAPGFTSTPDIDMSWGSEDVADLETANSAAPAAEERPATTTAAQQQQQAKDVEDKDEADMMAEKLRFLFDKIERQLEESAAWAKLEGPLETENGQLREETEKLRTEAEGLRAENERLCNEADWRSSDEEAAAASLSQAGAEASELREENERLRGESDELHAENERLRIGADCLRAANERLRTEADWLWAGEEDAAASLSVATAEAARLRAENETLRGESERLRASLELTNDELVAERKAWFDAEVKTAEALLAAAAEAEGLRAENERTRAKAGELHAGFERFRGEVEELRAGFEAANGELEEELRAGFQAASSELEEKLRAETELRDAAEESRRVALVEAEGLRTLNETLRAEADDLREYNEELSAKNRRLGKESKRMRKENKKLRKASERLQFESERLQDEANTQLTSHEWTEWDYICQRYRDGWVHLERMYLELAVPRWQPPPHGGWFGFGARDAPVGFCAAKADFGMVVWPVKSGCREDVTVSDVEEFFRNYLLREAWSQDEHYERLDEERHRWLPENLDDMFGEEIYAAVKEEVDMVNAALGNMN</sequence>
<evidence type="ECO:0000313" key="5">
    <source>
        <dbReference type="Proteomes" id="UP001244011"/>
    </source>
</evidence>
<dbReference type="GeneID" id="85308970"/>
<feature type="compositionally biased region" description="Low complexity" evidence="3">
    <location>
        <begin position="199"/>
        <end position="210"/>
    </location>
</feature>
<feature type="region of interest" description="Disordered" evidence="3">
    <location>
        <begin position="289"/>
        <end position="318"/>
    </location>
</feature>
<gene>
    <name evidence="4" type="ORF">QBC33DRAFT_510670</name>
</gene>
<dbReference type="PANTHER" id="PTHR32083:SF48">
    <property type="entry name" value="TRANS-GOLGI NETWORK-LOCALIZED SYP41-INTERACTING PROTEIN 1"/>
    <property type="match status" value="1"/>
</dbReference>
<evidence type="ECO:0000256" key="3">
    <source>
        <dbReference type="SAM" id="MobiDB-lite"/>
    </source>
</evidence>
<dbReference type="AlphaFoldDB" id="A0AAJ0FLQ8"/>
<dbReference type="RefSeq" id="XP_060289069.1">
    <property type="nucleotide sequence ID" value="XM_060425783.1"/>
</dbReference>
<accession>A0AAJ0FLQ8</accession>
<evidence type="ECO:0000256" key="1">
    <source>
        <dbReference type="ARBA" id="ARBA00023054"/>
    </source>
</evidence>
<dbReference type="EMBL" id="MU838997">
    <property type="protein sequence ID" value="KAK1772856.1"/>
    <property type="molecule type" value="Genomic_DNA"/>
</dbReference>
<evidence type="ECO:0000313" key="4">
    <source>
        <dbReference type="EMBL" id="KAK1772856.1"/>
    </source>
</evidence>
<proteinExistence type="predicted"/>
<name>A0AAJ0FLQ8_9PEZI</name>
<comment type="caution">
    <text evidence="4">The sequence shown here is derived from an EMBL/GenBank/DDBJ whole genome shotgun (WGS) entry which is preliminary data.</text>
</comment>
<feature type="coiled-coil region" evidence="2">
    <location>
        <begin position="359"/>
        <end position="566"/>
    </location>
</feature>
<evidence type="ECO:0000256" key="2">
    <source>
        <dbReference type="SAM" id="Coils"/>
    </source>
</evidence>
<dbReference type="PANTHER" id="PTHR32083">
    <property type="entry name" value="CILIA AND FLAGELLA-ASSOCIATED PROTEIN 58-RELATED"/>
    <property type="match status" value="1"/>
</dbReference>
<dbReference type="GO" id="GO:0005856">
    <property type="term" value="C:cytoskeleton"/>
    <property type="evidence" value="ECO:0007669"/>
    <property type="project" value="TreeGrafter"/>
</dbReference>
<protein>
    <submittedName>
        <fullName evidence="4">Uncharacterized protein</fullName>
    </submittedName>
</protein>
<keyword evidence="5" id="KW-1185">Reference proteome</keyword>
<organism evidence="4 5">
    <name type="scientific">Phialemonium atrogriseum</name>
    <dbReference type="NCBI Taxonomy" id="1093897"/>
    <lineage>
        <taxon>Eukaryota</taxon>
        <taxon>Fungi</taxon>
        <taxon>Dikarya</taxon>
        <taxon>Ascomycota</taxon>
        <taxon>Pezizomycotina</taxon>
        <taxon>Sordariomycetes</taxon>
        <taxon>Sordariomycetidae</taxon>
        <taxon>Cephalothecales</taxon>
        <taxon>Cephalothecaceae</taxon>
        <taxon>Phialemonium</taxon>
    </lineage>
</organism>
<feature type="compositionally biased region" description="Low complexity" evidence="3">
    <location>
        <begin position="292"/>
        <end position="303"/>
    </location>
</feature>